<dbReference type="PANTHER" id="PTHR43788:SF6">
    <property type="entry name" value="DNA HELICASE B"/>
    <property type="match status" value="1"/>
</dbReference>
<gene>
    <name evidence="11 14" type="primary">recD</name>
    <name evidence="14" type="ORF">CVP04_07795</name>
</gene>
<dbReference type="CDD" id="cd18809">
    <property type="entry name" value="SF1_C_RecD"/>
    <property type="match status" value="1"/>
</dbReference>
<dbReference type="InterPro" id="IPR050534">
    <property type="entry name" value="Coronavir_polyprotein_1ab"/>
</dbReference>
<sequence length="666" mass="75909">MLNILSRLKQQGLISAADYYFAEFIHTKQRRAFNYPQAVQDLAIFLAALCHYQYRQGHSRLILSEAYGQGFALPWSERHFLTEIQEKLHSLEPTQWQSVLREHIAFTEQPLRYAAPFVLRDGALYFYRVWQDEYQIAQYFIRMSQQSSAIGQDHARIAEVLQRYFPESVASDQPDWQKIAVAIALNKSFCLITGGPGTGKTTTVFRLLLALQEMHQNQLRIKLVAPTGKAADRLNKSIEASFIRLQTHEKIAISADLKAAVPSEAQTIHRLLGVRFFEDKTHYDQKNPLPLDVLVVDEASMIDLSLMAKLLRALKPQTKLILLGDKDQLSSVEAGAILSELGKFLSQGYSPMLTDYLRRTTGAQLASSEQGQPIRDCLCNLVVSRRFDDQSDIKRLAEAINQAQGEQSWRVLENRLDDVVKTQPEITLVDFDPYFAAPETEKTRAEILRDCVAAVVQSAVENYREYLQIVAEIAQQQDLFEPADLARIFAAFNRVRFLTALRVGELGSENLNHRIAEQLRSLGLVNFNHPRDWYAGKPIMVTQNDSNTGLLNGEIGIYLRTQDKNGEISERFWFENGQNELASRMPAYEPAFAMTVHKSQGSEFDHTLLILPTEPNPILCKELIYTGVTRAKKHITVFTRRRIWQSAVNKRTERQSGLSYLLENNE</sequence>
<keyword evidence="15" id="KW-1185">Reference proteome</keyword>
<dbReference type="GO" id="GO:0016887">
    <property type="term" value="F:ATP hydrolysis activity"/>
    <property type="evidence" value="ECO:0007669"/>
    <property type="project" value="RHEA"/>
</dbReference>
<dbReference type="GO" id="GO:0017116">
    <property type="term" value="F:single-stranded DNA helicase activity"/>
    <property type="evidence" value="ECO:0007669"/>
    <property type="project" value="TreeGrafter"/>
</dbReference>
<dbReference type="Pfam" id="PF13245">
    <property type="entry name" value="AAA_19"/>
    <property type="match status" value="1"/>
</dbReference>
<keyword evidence="8 11" id="KW-0238">DNA-binding</keyword>
<dbReference type="PANTHER" id="PTHR43788">
    <property type="entry name" value="DNA2/NAM7 HELICASE FAMILY MEMBER"/>
    <property type="match status" value="1"/>
</dbReference>
<dbReference type="GO" id="GO:0008854">
    <property type="term" value="F:exodeoxyribonuclease V activity"/>
    <property type="evidence" value="ECO:0007669"/>
    <property type="project" value="InterPro"/>
</dbReference>
<evidence type="ECO:0000256" key="4">
    <source>
        <dbReference type="ARBA" id="ARBA00022801"/>
    </source>
</evidence>
<protein>
    <recommendedName>
        <fullName evidence="11">RecBCD enzyme subunit RecD</fullName>
        <ecNumber evidence="11">5.6.2.3</ecNumber>
    </recommendedName>
    <alternativeName>
        <fullName evidence="11">DNA 5'-3' helicase subunit RecD</fullName>
    </alternativeName>
    <alternativeName>
        <fullName evidence="11">Exonuclease V subunit RecD</fullName>
        <shortName evidence="11">ExoV subunit RecD</shortName>
    </alternativeName>
    <alternativeName>
        <fullName evidence="11">Helicase/nuclease RecBCD subunit RecD</fullName>
    </alternativeName>
</protein>
<dbReference type="GO" id="GO:0009338">
    <property type="term" value="C:exodeoxyribonuclease V complex"/>
    <property type="evidence" value="ECO:0007669"/>
    <property type="project" value="InterPro"/>
</dbReference>
<keyword evidence="6 11" id="KW-0269">Exonuclease</keyword>
<dbReference type="SUPFAM" id="SSF52540">
    <property type="entry name" value="P-loop containing nucleoside triphosphate hydrolases"/>
    <property type="match status" value="2"/>
</dbReference>
<dbReference type="InterPro" id="IPR027417">
    <property type="entry name" value="P-loop_NTPase"/>
</dbReference>
<evidence type="ECO:0000313" key="15">
    <source>
        <dbReference type="Proteomes" id="UP000230282"/>
    </source>
</evidence>
<keyword evidence="5 11" id="KW-0347">Helicase</keyword>
<dbReference type="OrthoDB" id="9803432at2"/>
<comment type="caution">
    <text evidence="14">The sequence shown here is derived from an EMBL/GenBank/DDBJ whole genome shotgun (WGS) entry which is preliminary data.</text>
</comment>
<dbReference type="Gene3D" id="1.10.10.1020">
    <property type="entry name" value="RecBCD complex, subunit RecD, N-terminal domain"/>
    <property type="match status" value="1"/>
</dbReference>
<keyword evidence="7 11" id="KW-0067">ATP-binding</keyword>
<evidence type="ECO:0000256" key="6">
    <source>
        <dbReference type="ARBA" id="ARBA00022839"/>
    </source>
</evidence>
<evidence type="ECO:0000259" key="13">
    <source>
        <dbReference type="Pfam" id="PF21185"/>
    </source>
</evidence>
<dbReference type="Pfam" id="PF21185">
    <property type="entry name" value="RecD_N"/>
    <property type="match status" value="1"/>
</dbReference>
<comment type="function">
    <text evidence="11">A helicase/nuclease that prepares dsDNA breaks (DSB) for recombinational DNA repair. Binds to DSBs and unwinds DNA via a highly rapid and processive ATP-dependent bidirectional helicase activity. Unwinds dsDNA until it encounters a Chi (crossover hotspot instigator) sequence from the 3' direction. Cuts ssDNA a few nucleotides 3' to the Chi site. The properties and activities of the enzyme are changed at Chi. The Chi-altered holoenzyme produces a long 3'-ssDNA overhang and facilitates RecA-binding to the ssDNA for homologous DNA recombination and repair. Holoenzyme degrades any linearized DNA that is unable to undergo homologous recombination. In the holoenzyme this subunit has ssDNA-dependent ATPase and 5'-3' helicase activity. When added to pre-assembled RecBC greatly stimulates nuclease activity and augments holoenzyme processivity. Negatively regulates the RecA-loading ability of RecBCD.</text>
</comment>
<dbReference type="GO" id="GO:0043139">
    <property type="term" value="F:5'-3' DNA helicase activity"/>
    <property type="evidence" value="ECO:0007669"/>
    <property type="project" value="UniProtKB-UniRule"/>
</dbReference>
<dbReference type="GO" id="GO:0005524">
    <property type="term" value="F:ATP binding"/>
    <property type="evidence" value="ECO:0007669"/>
    <property type="project" value="UniProtKB-UniRule"/>
</dbReference>
<evidence type="ECO:0000259" key="12">
    <source>
        <dbReference type="Pfam" id="PF13538"/>
    </source>
</evidence>
<evidence type="ECO:0000256" key="9">
    <source>
        <dbReference type="ARBA" id="ARBA00023204"/>
    </source>
</evidence>
<evidence type="ECO:0000256" key="11">
    <source>
        <dbReference type="HAMAP-Rule" id="MF_01487"/>
    </source>
</evidence>
<reference evidence="14 15" key="1">
    <citation type="submission" date="2017-11" db="EMBL/GenBank/DDBJ databases">
        <title>Reclassification of Bisgaard taxon 5 as Caviibacterium pharyngocola gen. nov., sp. nov.</title>
        <authorList>
            <person name="Christensen H."/>
        </authorList>
    </citation>
    <scope>NUCLEOTIDE SEQUENCE [LARGE SCALE GENOMIC DNA]</scope>
    <source>
        <strain evidence="14 15">7_3</strain>
    </source>
</reference>
<dbReference type="InterPro" id="IPR049550">
    <property type="entry name" value="RecD_N"/>
</dbReference>
<keyword evidence="9 11" id="KW-0234">DNA repair</keyword>
<dbReference type="EMBL" id="PHGZ01000015">
    <property type="protein sequence ID" value="PJG82696.1"/>
    <property type="molecule type" value="Genomic_DNA"/>
</dbReference>
<feature type="domain" description="UvrD-like helicase C-terminal" evidence="12">
    <location>
        <begin position="591"/>
        <end position="636"/>
    </location>
</feature>
<keyword evidence="4 11" id="KW-0378">Hydrolase</keyword>
<dbReference type="HAMAP" id="MF_01487">
    <property type="entry name" value="RecD"/>
    <property type="match status" value="1"/>
</dbReference>
<evidence type="ECO:0000256" key="5">
    <source>
        <dbReference type="ARBA" id="ARBA00022806"/>
    </source>
</evidence>
<feature type="domain" description="RecBCD enzyme subunit RecD N-terminal" evidence="13">
    <location>
        <begin position="10"/>
        <end position="125"/>
    </location>
</feature>
<dbReference type="GO" id="GO:0003677">
    <property type="term" value="F:DNA binding"/>
    <property type="evidence" value="ECO:0007669"/>
    <property type="project" value="UniProtKB-UniRule"/>
</dbReference>
<organism evidence="14 15">
    <name type="scientific">Caviibacterium pharyngocola</name>
    <dbReference type="NCBI Taxonomy" id="28159"/>
    <lineage>
        <taxon>Bacteria</taxon>
        <taxon>Pseudomonadati</taxon>
        <taxon>Pseudomonadota</taxon>
        <taxon>Gammaproteobacteria</taxon>
        <taxon>Pasteurellales</taxon>
        <taxon>Pasteurellaceae</taxon>
        <taxon>Caviibacterium</taxon>
    </lineage>
</organism>
<dbReference type="NCBIfam" id="TIGR01447">
    <property type="entry name" value="recD"/>
    <property type="match status" value="1"/>
</dbReference>
<dbReference type="InterPro" id="IPR041851">
    <property type="entry name" value="RecD_N_sf"/>
</dbReference>
<keyword evidence="10 11" id="KW-0413">Isomerase</keyword>
<evidence type="ECO:0000256" key="1">
    <source>
        <dbReference type="ARBA" id="ARBA00022722"/>
    </source>
</evidence>
<dbReference type="RefSeq" id="WP_100296954.1">
    <property type="nucleotide sequence ID" value="NZ_PHGZ01000015.1"/>
</dbReference>
<dbReference type="Gene3D" id="3.40.50.300">
    <property type="entry name" value="P-loop containing nucleotide triphosphate hydrolases"/>
    <property type="match status" value="3"/>
</dbReference>
<evidence type="ECO:0000256" key="2">
    <source>
        <dbReference type="ARBA" id="ARBA00022741"/>
    </source>
</evidence>
<dbReference type="EC" id="5.6.2.3" evidence="11"/>
<feature type="binding site" evidence="11">
    <location>
        <begin position="194"/>
        <end position="201"/>
    </location>
    <ligand>
        <name>ATP</name>
        <dbReference type="ChEBI" id="CHEBI:30616"/>
    </ligand>
</feature>
<comment type="similarity">
    <text evidence="11">Belongs to the RecD family.</text>
</comment>
<comment type="subunit">
    <text evidence="11">Heterotrimer of RecB, RecC and RecD. All subunits contribute to DNA-binding.</text>
</comment>
<dbReference type="CDD" id="cd17933">
    <property type="entry name" value="DEXSc_RecD-like"/>
    <property type="match status" value="1"/>
</dbReference>
<keyword evidence="1 11" id="KW-0540">Nuclease</keyword>
<dbReference type="InterPro" id="IPR027785">
    <property type="entry name" value="UvrD-like_helicase_C"/>
</dbReference>
<dbReference type="InterPro" id="IPR006344">
    <property type="entry name" value="RecD"/>
</dbReference>
<evidence type="ECO:0000313" key="14">
    <source>
        <dbReference type="EMBL" id="PJG82696.1"/>
    </source>
</evidence>
<dbReference type="AlphaFoldDB" id="A0A2M8RUX3"/>
<comment type="miscellaneous">
    <text evidence="11">In the RecBCD complex, RecB has a slow 3'-5' helicase, an exonuclease activity and loads RecA onto ssDNA, RecD has a fast 5'-3' helicase activity, while RecC stimulates the ATPase and processivity of the RecB helicase and contributes to recognition of the Chi site.</text>
</comment>
<keyword evidence="3 11" id="KW-0227">DNA damage</keyword>
<keyword evidence="2 11" id="KW-0547">Nucleotide-binding</keyword>
<accession>A0A2M8RUX3</accession>
<evidence type="ECO:0000256" key="3">
    <source>
        <dbReference type="ARBA" id="ARBA00022763"/>
    </source>
</evidence>
<evidence type="ECO:0000256" key="8">
    <source>
        <dbReference type="ARBA" id="ARBA00023125"/>
    </source>
</evidence>
<dbReference type="GO" id="GO:0000724">
    <property type="term" value="P:double-strand break repair via homologous recombination"/>
    <property type="evidence" value="ECO:0007669"/>
    <property type="project" value="UniProtKB-UniRule"/>
</dbReference>
<comment type="catalytic activity">
    <reaction evidence="11">
        <text>ATP + H2O = ADP + phosphate + H(+)</text>
        <dbReference type="Rhea" id="RHEA:13065"/>
        <dbReference type="ChEBI" id="CHEBI:15377"/>
        <dbReference type="ChEBI" id="CHEBI:15378"/>
        <dbReference type="ChEBI" id="CHEBI:30616"/>
        <dbReference type="ChEBI" id="CHEBI:43474"/>
        <dbReference type="ChEBI" id="CHEBI:456216"/>
        <dbReference type="EC" id="5.6.2.3"/>
    </reaction>
</comment>
<evidence type="ECO:0000256" key="7">
    <source>
        <dbReference type="ARBA" id="ARBA00022840"/>
    </source>
</evidence>
<proteinExistence type="inferred from homology"/>
<dbReference type="Proteomes" id="UP000230282">
    <property type="component" value="Unassembled WGS sequence"/>
</dbReference>
<evidence type="ECO:0000256" key="10">
    <source>
        <dbReference type="ARBA" id="ARBA00023235"/>
    </source>
</evidence>
<dbReference type="Pfam" id="PF13538">
    <property type="entry name" value="UvrD_C_2"/>
    <property type="match status" value="1"/>
</dbReference>
<name>A0A2M8RUX3_9PAST</name>